<dbReference type="EMBL" id="JAGGKT010000002">
    <property type="protein sequence ID" value="MBP1931151.1"/>
    <property type="molecule type" value="Genomic_DNA"/>
</dbReference>
<evidence type="ECO:0000313" key="1">
    <source>
        <dbReference type="EMBL" id="MBP1931151.1"/>
    </source>
</evidence>
<dbReference type="Proteomes" id="UP001519343">
    <property type="component" value="Unassembled WGS sequence"/>
</dbReference>
<organism evidence="1 2">
    <name type="scientific">Ammoniphilus resinae</name>
    <dbReference type="NCBI Taxonomy" id="861532"/>
    <lineage>
        <taxon>Bacteria</taxon>
        <taxon>Bacillati</taxon>
        <taxon>Bacillota</taxon>
        <taxon>Bacilli</taxon>
        <taxon>Bacillales</taxon>
        <taxon>Paenibacillaceae</taxon>
        <taxon>Aneurinibacillus group</taxon>
        <taxon>Ammoniphilus</taxon>
    </lineage>
</organism>
<gene>
    <name evidence="1" type="ORF">J2Z37_001148</name>
</gene>
<evidence type="ECO:0000313" key="2">
    <source>
        <dbReference type="Proteomes" id="UP001519343"/>
    </source>
</evidence>
<reference evidence="1 2" key="1">
    <citation type="submission" date="2021-03" db="EMBL/GenBank/DDBJ databases">
        <title>Genomic Encyclopedia of Type Strains, Phase IV (KMG-IV): sequencing the most valuable type-strain genomes for metagenomic binning, comparative biology and taxonomic classification.</title>
        <authorList>
            <person name="Goeker M."/>
        </authorList>
    </citation>
    <scope>NUCLEOTIDE SEQUENCE [LARGE SCALE GENOMIC DNA]</scope>
    <source>
        <strain evidence="1 2">DSM 24738</strain>
    </source>
</reference>
<dbReference type="RefSeq" id="WP_209809236.1">
    <property type="nucleotide sequence ID" value="NZ_JAGGKT010000002.1"/>
</dbReference>
<sequence length="120" mass="14757">MKKHEAHAICRRYKNYWCTMRMRDGRVYTGVIDDVDHDHVYLLVPRDDWMRESPEKSKKDQRQFYDYGYGYGYPSYYPESPYYGGYYPYPPYPYYPRRRFRRIALPLAFLTGIALGRRFF</sequence>
<comment type="caution">
    <text evidence="1">The sequence shown here is derived from an EMBL/GenBank/DDBJ whole genome shotgun (WGS) entry which is preliminary data.</text>
</comment>
<keyword evidence="2" id="KW-1185">Reference proteome</keyword>
<protein>
    <submittedName>
        <fullName evidence="1">Uncharacterized protein</fullName>
    </submittedName>
</protein>
<accession>A0ABS4GLJ9</accession>
<proteinExistence type="predicted"/>
<name>A0ABS4GLJ9_9BACL</name>